<dbReference type="InterPro" id="IPR014756">
    <property type="entry name" value="Ig_E-set"/>
</dbReference>
<feature type="compositionally biased region" description="Low complexity" evidence="1">
    <location>
        <begin position="320"/>
        <end position="332"/>
    </location>
</feature>
<dbReference type="PANTHER" id="PTHR11188:SF17">
    <property type="entry name" value="FI21816P1"/>
    <property type="match status" value="1"/>
</dbReference>
<dbReference type="HOGENOM" id="CLU_007709_0_0_1"/>
<dbReference type="STRING" id="686832.A0A0C2YGT0"/>
<dbReference type="GO" id="GO:0070086">
    <property type="term" value="P:ubiquitin-dependent endocytosis"/>
    <property type="evidence" value="ECO:0007669"/>
    <property type="project" value="TreeGrafter"/>
</dbReference>
<feature type="compositionally biased region" description="Pro residues" evidence="1">
    <location>
        <begin position="270"/>
        <end position="284"/>
    </location>
</feature>
<dbReference type="GO" id="GO:0005886">
    <property type="term" value="C:plasma membrane"/>
    <property type="evidence" value="ECO:0007669"/>
    <property type="project" value="TreeGrafter"/>
</dbReference>
<dbReference type="GO" id="GO:0031625">
    <property type="term" value="F:ubiquitin protein ligase binding"/>
    <property type="evidence" value="ECO:0007669"/>
    <property type="project" value="TreeGrafter"/>
</dbReference>
<dbReference type="Proteomes" id="UP000053424">
    <property type="component" value="Unassembled WGS sequence"/>
</dbReference>
<dbReference type="OrthoDB" id="2238745at2759"/>
<reference evidence="3 4" key="1">
    <citation type="submission" date="2014-04" db="EMBL/GenBank/DDBJ databases">
        <authorList>
            <consortium name="DOE Joint Genome Institute"/>
            <person name="Kuo A."/>
            <person name="Gay G."/>
            <person name="Dore J."/>
            <person name="Kohler A."/>
            <person name="Nagy L.G."/>
            <person name="Floudas D."/>
            <person name="Copeland A."/>
            <person name="Barry K.W."/>
            <person name="Cichocki N."/>
            <person name="Veneault-Fourrey C."/>
            <person name="LaButti K."/>
            <person name="Lindquist E.A."/>
            <person name="Lipzen A."/>
            <person name="Lundell T."/>
            <person name="Morin E."/>
            <person name="Murat C."/>
            <person name="Sun H."/>
            <person name="Tunlid A."/>
            <person name="Henrissat B."/>
            <person name="Grigoriev I.V."/>
            <person name="Hibbett D.S."/>
            <person name="Martin F."/>
            <person name="Nordberg H.P."/>
            <person name="Cantor M.N."/>
            <person name="Hua S.X."/>
        </authorList>
    </citation>
    <scope>NUCLEOTIDE SEQUENCE [LARGE SCALE GENOMIC DNA]</scope>
    <source>
        <strain evidence="4">h7</strain>
    </source>
</reference>
<evidence type="ECO:0000256" key="1">
    <source>
        <dbReference type="SAM" id="MobiDB-lite"/>
    </source>
</evidence>
<proteinExistence type="predicted"/>
<evidence type="ECO:0000313" key="3">
    <source>
        <dbReference type="EMBL" id="KIM40302.1"/>
    </source>
</evidence>
<feature type="region of interest" description="Disordered" evidence="1">
    <location>
        <begin position="318"/>
        <end position="417"/>
    </location>
</feature>
<feature type="compositionally biased region" description="Basic and acidic residues" evidence="1">
    <location>
        <begin position="498"/>
        <end position="539"/>
    </location>
</feature>
<feature type="compositionally biased region" description="Polar residues" evidence="1">
    <location>
        <begin position="355"/>
        <end position="371"/>
    </location>
</feature>
<dbReference type="GO" id="GO:0005829">
    <property type="term" value="C:cytosol"/>
    <property type="evidence" value="ECO:0007669"/>
    <property type="project" value="TreeGrafter"/>
</dbReference>
<keyword evidence="4" id="KW-1185">Reference proteome</keyword>
<dbReference type="Pfam" id="PF00339">
    <property type="entry name" value="Arrestin_N"/>
    <property type="match status" value="1"/>
</dbReference>
<dbReference type="InterPro" id="IPR050357">
    <property type="entry name" value="Arrestin_domain-protein"/>
</dbReference>
<reference evidence="4" key="2">
    <citation type="submission" date="2015-01" db="EMBL/GenBank/DDBJ databases">
        <title>Evolutionary Origins and Diversification of the Mycorrhizal Mutualists.</title>
        <authorList>
            <consortium name="DOE Joint Genome Institute"/>
            <consortium name="Mycorrhizal Genomics Consortium"/>
            <person name="Kohler A."/>
            <person name="Kuo A."/>
            <person name="Nagy L.G."/>
            <person name="Floudas D."/>
            <person name="Copeland A."/>
            <person name="Barry K.W."/>
            <person name="Cichocki N."/>
            <person name="Veneault-Fourrey C."/>
            <person name="LaButti K."/>
            <person name="Lindquist E.A."/>
            <person name="Lipzen A."/>
            <person name="Lundell T."/>
            <person name="Morin E."/>
            <person name="Murat C."/>
            <person name="Riley R."/>
            <person name="Ohm R."/>
            <person name="Sun H."/>
            <person name="Tunlid A."/>
            <person name="Henrissat B."/>
            <person name="Grigoriev I.V."/>
            <person name="Hibbett D.S."/>
            <person name="Martin F."/>
        </authorList>
    </citation>
    <scope>NUCLEOTIDE SEQUENCE [LARGE SCALE GENOMIC DNA]</scope>
    <source>
        <strain evidence="4">h7</strain>
    </source>
</reference>
<feature type="compositionally biased region" description="Basic and acidic residues" evidence="1">
    <location>
        <begin position="141"/>
        <end position="169"/>
    </location>
</feature>
<feature type="compositionally biased region" description="Polar residues" evidence="1">
    <location>
        <begin position="174"/>
        <end position="195"/>
    </location>
</feature>
<sequence>MGSDYPKPKKKRNGLSIRLTESAVFLPTDGTPNRRGSTVRPDRNAMLRGLLILDLVKPTKITSIDVELSATTSTAWPEGIGARRIDITEEHCVFHAYTSYFNAGKTDSTRRTSSIGPGVSYYDREGMEADLDDDFDGPDWDDIRAHLPQTHERTLDAARSRSRSRRDLSRSNSGNAQAIQAESAGPSTYTDSQLIYPQGPPSCPTTSVSTGASTSTAAPGRPFPISRYHARRSSVDNSHFQRMPIYETNPEQDGNTPISPNSSQLEQMGPIPPYSLLPTSPPISSPSSPLSPTAAAQSLEEFRNSLHSNLRNSQLYQSQTNLSSSTGSLHSTLQRERSLSQHPSLSDVIPENLELEQSTPRVSTPARSPSNRPLGEGQPGSNPRMSLPLELENVAPTSSPPSSPTLSGGERGRRRSRFSLSSVSSILMDAVRPSSAKRGDFRASLERTSTLGLGRDRSADRGPRASSDMARGRTMERGVSGSIPEGWSDAEPPASEGEQARTRAGRRESGSRMGASRERGRGVLGRIMKEKEKGSKDKAEGWKEFKKGTYSYPISFSIPSNAPPSMRCDFGSVVWRLKASVHRPGTFKAKITSCREVVTIACPTEEDTEDTENIIVERHWEQQLQYLISISGRSFYIGGTVPVTLTFMPLMKVKIHRLSVVIEERVDYYTQMRRIARTDPITRYTLLSIKGEGKVADPILPLESDSPDALRNSPLFPLVDPHSTDAELSEAASSLMGPGPWTFHQNLQLPKSCQLMRFTNRNRRSNIIITHLLKVIMRVERGDDLHLDGKTGSRKLFDIVVQTPIIILSCRCNPQWTALPRYAEAFDDSTAIVPSCPCQVARERAGLDHRGGFHVSAALERITSRHSSNSSLVSAAEGNPIIPSAMLSLRQLHYNESILQSNSLFERLISGQESESGEAPPAYDTYSTPSIPSSSRNPHPLVSVVPIVQGVAAL</sequence>
<feature type="compositionally biased region" description="Basic and acidic residues" evidence="1">
    <location>
        <begin position="454"/>
        <end position="463"/>
    </location>
</feature>
<evidence type="ECO:0000313" key="4">
    <source>
        <dbReference type="Proteomes" id="UP000053424"/>
    </source>
</evidence>
<evidence type="ECO:0000259" key="2">
    <source>
        <dbReference type="SMART" id="SM01017"/>
    </source>
</evidence>
<dbReference type="EMBL" id="KN831783">
    <property type="protein sequence ID" value="KIM40302.1"/>
    <property type="molecule type" value="Genomic_DNA"/>
</dbReference>
<dbReference type="InterPro" id="IPR014752">
    <property type="entry name" value="Arrestin-like_C"/>
</dbReference>
<feature type="compositionally biased region" description="Polar residues" evidence="1">
    <location>
        <begin position="249"/>
        <end position="266"/>
    </location>
</feature>
<gene>
    <name evidence="3" type="ORF">M413DRAFT_11761</name>
</gene>
<dbReference type="SUPFAM" id="SSF81296">
    <property type="entry name" value="E set domains"/>
    <property type="match status" value="1"/>
</dbReference>
<dbReference type="InterPro" id="IPR011022">
    <property type="entry name" value="Arrestin_C-like"/>
</dbReference>
<feature type="region of interest" description="Disordered" evidence="1">
    <location>
        <begin position="246"/>
        <end position="296"/>
    </location>
</feature>
<dbReference type="InterPro" id="IPR011021">
    <property type="entry name" value="Arrestin-like_N"/>
</dbReference>
<dbReference type="AlphaFoldDB" id="A0A0C2YGT0"/>
<feature type="domain" description="Arrestin C-terminal-like" evidence="2">
    <location>
        <begin position="620"/>
        <end position="812"/>
    </location>
</feature>
<feature type="region of interest" description="Disordered" evidence="1">
    <location>
        <begin position="140"/>
        <end position="227"/>
    </location>
</feature>
<protein>
    <recommendedName>
        <fullName evidence="2">Arrestin C-terminal-like domain-containing protein</fullName>
    </recommendedName>
</protein>
<dbReference type="GO" id="GO:0030674">
    <property type="term" value="F:protein-macromolecule adaptor activity"/>
    <property type="evidence" value="ECO:0007669"/>
    <property type="project" value="TreeGrafter"/>
</dbReference>
<feature type="region of interest" description="Disordered" evidence="1">
    <location>
        <begin position="433"/>
        <end position="539"/>
    </location>
</feature>
<feature type="compositionally biased region" description="Polar residues" evidence="1">
    <location>
        <begin position="925"/>
        <end position="937"/>
    </location>
</feature>
<feature type="region of interest" description="Disordered" evidence="1">
    <location>
        <begin position="913"/>
        <end position="939"/>
    </location>
</feature>
<dbReference type="PANTHER" id="PTHR11188">
    <property type="entry name" value="ARRESTIN DOMAIN CONTAINING PROTEIN"/>
    <property type="match status" value="1"/>
</dbReference>
<dbReference type="Gene3D" id="2.60.40.640">
    <property type="match status" value="1"/>
</dbReference>
<accession>A0A0C2YGT0</accession>
<organism evidence="3 4">
    <name type="scientific">Hebeloma cylindrosporum</name>
    <dbReference type="NCBI Taxonomy" id="76867"/>
    <lineage>
        <taxon>Eukaryota</taxon>
        <taxon>Fungi</taxon>
        <taxon>Dikarya</taxon>
        <taxon>Basidiomycota</taxon>
        <taxon>Agaricomycotina</taxon>
        <taxon>Agaricomycetes</taxon>
        <taxon>Agaricomycetidae</taxon>
        <taxon>Agaricales</taxon>
        <taxon>Agaricineae</taxon>
        <taxon>Hymenogastraceae</taxon>
        <taxon>Hebeloma</taxon>
    </lineage>
</organism>
<dbReference type="Pfam" id="PF02752">
    <property type="entry name" value="Arrestin_C"/>
    <property type="match status" value="1"/>
</dbReference>
<feature type="compositionally biased region" description="Low complexity" evidence="1">
    <location>
        <begin position="205"/>
        <end position="218"/>
    </location>
</feature>
<name>A0A0C2YGT0_HEBCY</name>
<dbReference type="SMART" id="SM01017">
    <property type="entry name" value="Arrestin_C"/>
    <property type="match status" value="1"/>
</dbReference>